<dbReference type="PROSITE" id="PS50283">
    <property type="entry name" value="NA_SOLUT_SYMP_3"/>
    <property type="match status" value="1"/>
</dbReference>
<dbReference type="Proteomes" id="UP001497497">
    <property type="component" value="Unassembled WGS sequence"/>
</dbReference>
<keyword evidence="6" id="KW-0530">Neurotransmitter biosynthesis</keyword>
<feature type="transmembrane region" description="Helical" evidence="15">
    <location>
        <begin position="468"/>
        <end position="489"/>
    </location>
</feature>
<evidence type="ECO:0000256" key="10">
    <source>
        <dbReference type="ARBA" id="ARBA00023136"/>
    </source>
</evidence>
<feature type="compositionally biased region" description="Basic and acidic residues" evidence="14">
    <location>
        <begin position="546"/>
        <end position="562"/>
    </location>
</feature>
<dbReference type="InterPro" id="IPR001734">
    <property type="entry name" value="Na/solute_symporter"/>
</dbReference>
<dbReference type="GO" id="GO:0005307">
    <property type="term" value="F:choline:sodium symporter activity"/>
    <property type="evidence" value="ECO:0007669"/>
    <property type="project" value="TreeGrafter"/>
</dbReference>
<proteinExistence type="inferred from homology"/>
<feature type="transmembrane region" description="Helical" evidence="15">
    <location>
        <begin position="6"/>
        <end position="27"/>
    </location>
</feature>
<keyword evidence="17" id="KW-1185">Reference proteome</keyword>
<keyword evidence="9" id="KW-0406">Ion transport</keyword>
<evidence type="ECO:0000256" key="15">
    <source>
        <dbReference type="SAM" id="Phobius"/>
    </source>
</evidence>
<feature type="transmembrane region" description="Helical" evidence="15">
    <location>
        <begin position="229"/>
        <end position="247"/>
    </location>
</feature>
<evidence type="ECO:0000256" key="12">
    <source>
        <dbReference type="ARBA" id="ARBA00023201"/>
    </source>
</evidence>
<feature type="transmembrane region" description="Helical" evidence="15">
    <location>
        <begin position="373"/>
        <end position="391"/>
    </location>
</feature>
<evidence type="ECO:0000256" key="2">
    <source>
        <dbReference type="ARBA" id="ARBA00006434"/>
    </source>
</evidence>
<evidence type="ECO:0000313" key="16">
    <source>
        <dbReference type="EMBL" id="CAL1534675.1"/>
    </source>
</evidence>
<comment type="similarity">
    <text evidence="2 13">Belongs to the sodium:solute symporter (SSF) (TC 2.A.21) family.</text>
</comment>
<feature type="transmembrane region" description="Helical" evidence="15">
    <location>
        <begin position="123"/>
        <end position="142"/>
    </location>
</feature>
<evidence type="ECO:0000256" key="6">
    <source>
        <dbReference type="ARBA" id="ARBA00022979"/>
    </source>
</evidence>
<feature type="transmembrane region" description="Helical" evidence="15">
    <location>
        <begin position="312"/>
        <end position="334"/>
    </location>
</feature>
<evidence type="ECO:0000256" key="1">
    <source>
        <dbReference type="ARBA" id="ARBA00004141"/>
    </source>
</evidence>
<dbReference type="Gene3D" id="1.20.1730.10">
    <property type="entry name" value="Sodium/glucose cotransporter"/>
    <property type="match status" value="1"/>
</dbReference>
<keyword evidence="10 15" id="KW-0472">Membrane</keyword>
<accession>A0AAV2HKW7</accession>
<evidence type="ECO:0000256" key="14">
    <source>
        <dbReference type="SAM" id="MobiDB-lite"/>
    </source>
</evidence>
<feature type="transmembrane region" description="Helical" evidence="15">
    <location>
        <begin position="162"/>
        <end position="183"/>
    </location>
</feature>
<comment type="subcellular location">
    <subcellularLocation>
        <location evidence="1">Membrane</location>
        <topology evidence="1">Multi-pass membrane protein</topology>
    </subcellularLocation>
</comment>
<keyword evidence="3" id="KW-0813">Transport</keyword>
<dbReference type="InterPro" id="IPR052244">
    <property type="entry name" value="Choline_transporter"/>
</dbReference>
<dbReference type="AlphaFoldDB" id="A0AAV2HKW7"/>
<evidence type="ECO:0000256" key="3">
    <source>
        <dbReference type="ARBA" id="ARBA00022448"/>
    </source>
</evidence>
<evidence type="ECO:0000256" key="8">
    <source>
        <dbReference type="ARBA" id="ARBA00023053"/>
    </source>
</evidence>
<name>A0AAV2HKW7_LYMST</name>
<evidence type="ECO:0000256" key="5">
    <source>
        <dbReference type="ARBA" id="ARBA00022847"/>
    </source>
</evidence>
<keyword evidence="12" id="KW-0739">Sodium transport</keyword>
<dbReference type="PANTHER" id="PTHR45897">
    <property type="entry name" value="HIGH-AFFINITY CHOLINE TRANSPORTER 1"/>
    <property type="match status" value="1"/>
</dbReference>
<keyword evidence="7 15" id="KW-1133">Transmembrane helix</keyword>
<dbReference type="InterPro" id="IPR038377">
    <property type="entry name" value="Na/Glc_symporter_sf"/>
</dbReference>
<evidence type="ECO:0000256" key="11">
    <source>
        <dbReference type="ARBA" id="ARBA00023180"/>
    </source>
</evidence>
<dbReference type="GO" id="GO:0005886">
    <property type="term" value="C:plasma membrane"/>
    <property type="evidence" value="ECO:0007669"/>
    <property type="project" value="TreeGrafter"/>
</dbReference>
<feature type="transmembrane region" description="Helical" evidence="15">
    <location>
        <begin position="397"/>
        <end position="421"/>
    </location>
</feature>
<feature type="transmembrane region" description="Helical" evidence="15">
    <location>
        <begin position="428"/>
        <end position="444"/>
    </location>
</feature>
<evidence type="ECO:0000256" key="9">
    <source>
        <dbReference type="ARBA" id="ARBA00023065"/>
    </source>
</evidence>
<evidence type="ECO:0000313" key="17">
    <source>
        <dbReference type="Proteomes" id="UP001497497"/>
    </source>
</evidence>
<feature type="transmembrane region" description="Helical" evidence="15">
    <location>
        <begin position="267"/>
        <end position="292"/>
    </location>
</feature>
<evidence type="ECO:0000256" key="13">
    <source>
        <dbReference type="RuleBase" id="RU362091"/>
    </source>
</evidence>
<dbReference type="Pfam" id="PF00474">
    <property type="entry name" value="SSF"/>
    <property type="match status" value="1"/>
</dbReference>
<feature type="region of interest" description="Disordered" evidence="14">
    <location>
        <begin position="515"/>
        <end position="576"/>
    </location>
</feature>
<keyword evidence="4 15" id="KW-0812">Transmembrane</keyword>
<evidence type="ECO:0000256" key="4">
    <source>
        <dbReference type="ARBA" id="ARBA00022692"/>
    </source>
</evidence>
<feature type="transmembrane region" description="Helical" evidence="15">
    <location>
        <begin position="83"/>
        <end position="103"/>
    </location>
</feature>
<keyword evidence="11" id="KW-0325">Glycoprotein</keyword>
<feature type="compositionally biased region" description="Basic and acidic residues" evidence="14">
    <location>
        <begin position="519"/>
        <end position="532"/>
    </location>
</feature>
<keyword evidence="5" id="KW-0769">Symport</keyword>
<dbReference type="EMBL" id="CAXITT010000179">
    <property type="protein sequence ID" value="CAL1534675.1"/>
    <property type="molecule type" value="Genomic_DNA"/>
</dbReference>
<organism evidence="16 17">
    <name type="scientific">Lymnaea stagnalis</name>
    <name type="common">Great pond snail</name>
    <name type="synonym">Helix stagnalis</name>
    <dbReference type="NCBI Taxonomy" id="6523"/>
    <lineage>
        <taxon>Eukaryota</taxon>
        <taxon>Metazoa</taxon>
        <taxon>Spiralia</taxon>
        <taxon>Lophotrochozoa</taxon>
        <taxon>Mollusca</taxon>
        <taxon>Gastropoda</taxon>
        <taxon>Heterobranchia</taxon>
        <taxon>Euthyneura</taxon>
        <taxon>Panpulmonata</taxon>
        <taxon>Hygrophila</taxon>
        <taxon>Lymnaeoidea</taxon>
        <taxon>Lymnaeidae</taxon>
        <taxon>Lymnaea</taxon>
    </lineage>
</organism>
<feature type="transmembrane region" description="Helical" evidence="15">
    <location>
        <begin position="190"/>
        <end position="209"/>
    </location>
</feature>
<gene>
    <name evidence="16" type="ORF">GSLYS_00008635001</name>
</gene>
<keyword evidence="8" id="KW-0915">Sodium</keyword>
<comment type="caution">
    <text evidence="16">The sequence shown here is derived from an EMBL/GenBank/DDBJ whole genome shotgun (WGS) entry which is preliminary data.</text>
</comment>
<dbReference type="PANTHER" id="PTHR45897:SF4">
    <property type="entry name" value="HIGH-AFFINITY CHOLINE TRANSPORTER 1"/>
    <property type="match status" value="1"/>
</dbReference>
<feature type="transmembrane region" description="Helical" evidence="15">
    <location>
        <begin position="52"/>
        <end position="71"/>
    </location>
</feature>
<dbReference type="GO" id="GO:0008292">
    <property type="term" value="P:acetylcholine biosynthetic process"/>
    <property type="evidence" value="ECO:0007669"/>
    <property type="project" value="TreeGrafter"/>
</dbReference>
<dbReference type="CDD" id="cd11474">
    <property type="entry name" value="SLC5sbd_CHT"/>
    <property type="match status" value="1"/>
</dbReference>
<reference evidence="16 17" key="1">
    <citation type="submission" date="2024-04" db="EMBL/GenBank/DDBJ databases">
        <authorList>
            <consortium name="Genoscope - CEA"/>
            <person name="William W."/>
        </authorList>
    </citation>
    <scope>NUCLEOTIDE SEQUENCE [LARGE SCALE GENOMIC DNA]</scope>
</reference>
<sequence>MGVNVIALVVLVVFYLAILVVGLVAAWKVKVKGKETGVTGGMETSLVAGRDLKTIVGIFTMIATTVGGGYINGTAESVAKDGIAWTLAPIGIFIGLNLGGAVYARRMREREYLTMLDPFQKHYGNTVTILIYLASLMGDLLWSASILNALGTTLSVIADIQLYVAVIMSGSVTIIYTMIGSMIAVAYTDILQLFFILVGLVTCLPFIFTNDKIGDLGASKEIWIGKVDTSLWGIWVDLFIAMTLGTIPWQSYFQRVLSVRTAFEAQILSFVGAFGAVVLVVPSVLIGIAGASADWNSTSLGESPIGTNRSSLVLPLVIHEFTPFAVSVLGLGAISAAVMSSMDSAVLGTSSMFTHNIYREMLRRKASKKELKIIHVSAVIFFGCACMFIALSSSVIYGMFILAADFVFVIIFPQLTAILYVPHLTNTIGAVCGFVVGLLLRLGAGDDILRMPVWIYYPFYDEVLGQLFPFRTFAMLMSLFTVLIVTFLTRLEFVRRIFKKCENDSDEVELTGHLMMNKTQEESTDSRQEKAKFSRTILVESPKQQDSGDHLTQRKRDAKTAEEDFVSNGTYKKIDT</sequence>
<evidence type="ECO:0000256" key="7">
    <source>
        <dbReference type="ARBA" id="ARBA00022989"/>
    </source>
</evidence>
<protein>
    <submittedName>
        <fullName evidence="16">Uncharacterized protein</fullName>
    </submittedName>
</protein>